<proteinExistence type="predicted"/>
<dbReference type="AlphaFoldDB" id="A0AAE1B4Y0"/>
<accession>A0AAE1B4Y0</accession>
<gene>
    <name evidence="1" type="ORF">RRG08_020435</name>
</gene>
<sequence length="83" mass="9287">MAAVPDLYIHWTEPLRVRVLQTPLALRKSNYLVLASRRNRTLILVFPESCIRATGYAHSNLTKRKTTEATFSSGSLGIGLSRT</sequence>
<keyword evidence="2" id="KW-1185">Reference proteome</keyword>
<reference evidence="1" key="1">
    <citation type="journal article" date="2023" name="G3 (Bethesda)">
        <title>A reference genome for the long-term kleptoplast-retaining sea slug Elysia crispata morphotype clarki.</title>
        <authorList>
            <person name="Eastman K.E."/>
            <person name="Pendleton A.L."/>
            <person name="Shaikh M.A."/>
            <person name="Suttiyut T."/>
            <person name="Ogas R."/>
            <person name="Tomko P."/>
            <person name="Gavelis G."/>
            <person name="Widhalm J.R."/>
            <person name="Wisecaver J.H."/>
        </authorList>
    </citation>
    <scope>NUCLEOTIDE SEQUENCE</scope>
    <source>
        <strain evidence="1">ECLA1</strain>
    </source>
</reference>
<protein>
    <submittedName>
        <fullName evidence="1">Uncharacterized protein</fullName>
    </submittedName>
</protein>
<organism evidence="1 2">
    <name type="scientific">Elysia crispata</name>
    <name type="common">lettuce slug</name>
    <dbReference type="NCBI Taxonomy" id="231223"/>
    <lineage>
        <taxon>Eukaryota</taxon>
        <taxon>Metazoa</taxon>
        <taxon>Spiralia</taxon>
        <taxon>Lophotrochozoa</taxon>
        <taxon>Mollusca</taxon>
        <taxon>Gastropoda</taxon>
        <taxon>Heterobranchia</taxon>
        <taxon>Euthyneura</taxon>
        <taxon>Panpulmonata</taxon>
        <taxon>Sacoglossa</taxon>
        <taxon>Placobranchoidea</taxon>
        <taxon>Plakobranchidae</taxon>
        <taxon>Elysia</taxon>
    </lineage>
</organism>
<dbReference type="EMBL" id="JAWDGP010000544">
    <property type="protein sequence ID" value="KAK3799700.1"/>
    <property type="molecule type" value="Genomic_DNA"/>
</dbReference>
<dbReference type="Proteomes" id="UP001283361">
    <property type="component" value="Unassembled WGS sequence"/>
</dbReference>
<comment type="caution">
    <text evidence="1">The sequence shown here is derived from an EMBL/GenBank/DDBJ whole genome shotgun (WGS) entry which is preliminary data.</text>
</comment>
<name>A0AAE1B4Y0_9GAST</name>
<evidence type="ECO:0000313" key="2">
    <source>
        <dbReference type="Proteomes" id="UP001283361"/>
    </source>
</evidence>
<evidence type="ECO:0000313" key="1">
    <source>
        <dbReference type="EMBL" id="KAK3799700.1"/>
    </source>
</evidence>